<gene>
    <name evidence="2" type="primary">LOC104605142</name>
</gene>
<organism evidence="1 2">
    <name type="scientific">Nelumbo nucifera</name>
    <name type="common">Sacred lotus</name>
    <dbReference type="NCBI Taxonomy" id="4432"/>
    <lineage>
        <taxon>Eukaryota</taxon>
        <taxon>Viridiplantae</taxon>
        <taxon>Streptophyta</taxon>
        <taxon>Embryophyta</taxon>
        <taxon>Tracheophyta</taxon>
        <taxon>Spermatophyta</taxon>
        <taxon>Magnoliopsida</taxon>
        <taxon>Proteales</taxon>
        <taxon>Nelumbonaceae</taxon>
        <taxon>Nelumbo</taxon>
    </lineage>
</organism>
<dbReference type="PANTHER" id="PTHR33702:SF5">
    <property type="entry name" value="OS01G0308600 PROTEIN"/>
    <property type="match status" value="1"/>
</dbReference>
<dbReference type="eggNOG" id="ENOG502S1Y2">
    <property type="taxonomic scope" value="Eukaryota"/>
</dbReference>
<sequence>MEGVSVNLLKGWKGYWKRREYERLDGSGRRRKARVELTTVRLNRRKRFWRIRITPKLRLIRIPSPKKLLIRLRDAYVRMMLGFANTGVFSNGFGGGGAVGAGFARPPLKEYDEAVLVQIYKSLMAQGQLLPRDAGRLAAEISCRRR</sequence>
<keyword evidence="1" id="KW-1185">Reference proteome</keyword>
<dbReference type="STRING" id="4432.A0A1U8AXM3"/>
<accession>A0A1U8AXM3</accession>
<dbReference type="FunCoup" id="A0A1U8AXM3">
    <property type="interactions" value="628"/>
</dbReference>
<dbReference type="OrthoDB" id="1898021at2759"/>
<dbReference type="OMA" id="MEIRYWR"/>
<dbReference type="KEGG" id="nnu:104605142"/>
<dbReference type="RefSeq" id="XP_010268077.1">
    <property type="nucleotide sequence ID" value="XM_010269775.2"/>
</dbReference>
<dbReference type="GeneID" id="104605142"/>
<evidence type="ECO:0000313" key="1">
    <source>
        <dbReference type="Proteomes" id="UP000189703"/>
    </source>
</evidence>
<dbReference type="AlphaFoldDB" id="A0A1U8AXM3"/>
<protein>
    <submittedName>
        <fullName evidence="2">Uncharacterized protein LOC104605142</fullName>
    </submittedName>
</protein>
<reference evidence="2" key="1">
    <citation type="submission" date="2025-08" db="UniProtKB">
        <authorList>
            <consortium name="RefSeq"/>
        </authorList>
    </citation>
    <scope>IDENTIFICATION</scope>
</reference>
<dbReference type="PANTHER" id="PTHR33702">
    <property type="entry name" value="BNAA09G40010D PROTEIN"/>
    <property type="match status" value="1"/>
</dbReference>
<evidence type="ECO:0000313" key="2">
    <source>
        <dbReference type="RefSeq" id="XP_010268077.1"/>
    </source>
</evidence>
<dbReference type="Proteomes" id="UP000189703">
    <property type="component" value="Unplaced"/>
</dbReference>
<proteinExistence type="predicted"/>
<name>A0A1U8AXM3_NELNU</name>